<dbReference type="OMA" id="HGTCAAW"/>
<protein>
    <submittedName>
        <fullName evidence="3">Uncharacterized protein</fullName>
    </submittedName>
</protein>
<dbReference type="Pfam" id="PF00445">
    <property type="entry name" value="Ribonuclease_T2"/>
    <property type="match status" value="1"/>
</dbReference>
<evidence type="ECO:0000313" key="3">
    <source>
        <dbReference type="EMBL" id="ABO97141.1"/>
    </source>
</evidence>
<dbReference type="Proteomes" id="UP000001568">
    <property type="component" value="Chromosome 7"/>
</dbReference>
<evidence type="ECO:0000256" key="1">
    <source>
        <dbReference type="ARBA" id="ARBA00007469"/>
    </source>
</evidence>
<gene>
    <name evidence="3" type="ORF">OSTLU_92983</name>
</gene>
<dbReference type="InterPro" id="IPR001568">
    <property type="entry name" value="RNase_T2-like"/>
</dbReference>
<dbReference type="GO" id="GO:0033897">
    <property type="term" value="F:ribonuclease T2 activity"/>
    <property type="evidence" value="ECO:0007669"/>
    <property type="project" value="InterPro"/>
</dbReference>
<evidence type="ECO:0000256" key="2">
    <source>
        <dbReference type="RuleBase" id="RU004328"/>
    </source>
</evidence>
<keyword evidence="4" id="KW-1185">Reference proteome</keyword>
<dbReference type="PROSITE" id="PS00530">
    <property type="entry name" value="RNASE_T2_1"/>
    <property type="match status" value="1"/>
</dbReference>
<dbReference type="eggNOG" id="ENOG502SGJZ">
    <property type="taxonomic scope" value="Eukaryota"/>
</dbReference>
<dbReference type="InterPro" id="IPR018188">
    <property type="entry name" value="RNase_T2_His_AS_1"/>
</dbReference>
<dbReference type="SUPFAM" id="SSF55895">
    <property type="entry name" value="Ribonuclease Rh-like"/>
    <property type="match status" value="1"/>
</dbReference>
<dbReference type="GeneID" id="5003050"/>
<dbReference type="OrthoDB" id="435754at2759"/>
<dbReference type="RefSeq" id="XP_001418848.1">
    <property type="nucleotide sequence ID" value="XM_001418811.1"/>
</dbReference>
<proteinExistence type="inferred from homology"/>
<name>A4RZS3_OSTLU</name>
<dbReference type="InterPro" id="IPR036430">
    <property type="entry name" value="RNase_T2-like_sf"/>
</dbReference>
<dbReference type="KEGG" id="olu:OSTLU_92983"/>
<comment type="similarity">
    <text evidence="1 2">Belongs to the RNase T2 family.</text>
</comment>
<dbReference type="Gene3D" id="3.90.730.10">
    <property type="entry name" value="Ribonuclease T2-like"/>
    <property type="match status" value="1"/>
</dbReference>
<dbReference type="Gramene" id="ABO97141">
    <property type="protein sequence ID" value="ABO97141"/>
    <property type="gene ID" value="OSTLU_92983"/>
</dbReference>
<accession>A4RZS3</accession>
<dbReference type="InterPro" id="IPR033130">
    <property type="entry name" value="RNase_T2_His_AS_2"/>
</dbReference>
<dbReference type="EMBL" id="CP000587">
    <property type="protein sequence ID" value="ABO97141.1"/>
    <property type="molecule type" value="Genomic_DNA"/>
</dbReference>
<dbReference type="AlphaFoldDB" id="A4RZS3"/>
<dbReference type="HOGENOM" id="CLU_947793_0_0_1"/>
<feature type="non-terminal residue" evidence="3">
    <location>
        <position position="1"/>
    </location>
</feature>
<dbReference type="PANTHER" id="PTHR11240:SF22">
    <property type="entry name" value="RIBONUCLEASE T2"/>
    <property type="match status" value="1"/>
</dbReference>
<organism evidence="3 4">
    <name type="scientific">Ostreococcus lucimarinus (strain CCE9901)</name>
    <dbReference type="NCBI Taxonomy" id="436017"/>
    <lineage>
        <taxon>Eukaryota</taxon>
        <taxon>Viridiplantae</taxon>
        <taxon>Chlorophyta</taxon>
        <taxon>Mamiellophyceae</taxon>
        <taxon>Mamiellales</taxon>
        <taxon>Bathycoccaceae</taxon>
        <taxon>Ostreococcus</taxon>
    </lineage>
</organism>
<dbReference type="GO" id="GO:0003723">
    <property type="term" value="F:RNA binding"/>
    <property type="evidence" value="ECO:0007669"/>
    <property type="project" value="InterPro"/>
</dbReference>
<reference evidence="3 4" key="1">
    <citation type="journal article" date="2007" name="Proc. Natl. Acad. Sci. U.S.A.">
        <title>The tiny eukaryote Ostreococcus provides genomic insights into the paradox of plankton speciation.</title>
        <authorList>
            <person name="Palenik B."/>
            <person name="Grimwood J."/>
            <person name="Aerts A."/>
            <person name="Rouze P."/>
            <person name="Salamov A."/>
            <person name="Putnam N."/>
            <person name="Dupont C."/>
            <person name="Jorgensen R."/>
            <person name="Derelle E."/>
            <person name="Rombauts S."/>
            <person name="Zhou K."/>
            <person name="Otillar R."/>
            <person name="Merchant S.S."/>
            <person name="Podell S."/>
            <person name="Gaasterland T."/>
            <person name="Napoli C."/>
            <person name="Gendler K."/>
            <person name="Manuell A."/>
            <person name="Tai V."/>
            <person name="Vallon O."/>
            <person name="Piganeau G."/>
            <person name="Jancek S."/>
            <person name="Heijde M."/>
            <person name="Jabbari K."/>
            <person name="Bowler C."/>
            <person name="Lohr M."/>
            <person name="Robbens S."/>
            <person name="Werner G."/>
            <person name="Dubchak I."/>
            <person name="Pazour G.J."/>
            <person name="Ren Q."/>
            <person name="Paulsen I."/>
            <person name="Delwiche C."/>
            <person name="Schmutz J."/>
            <person name="Rokhsar D."/>
            <person name="Van de Peer Y."/>
            <person name="Moreau H."/>
            <person name="Grigoriev I.V."/>
        </authorList>
    </citation>
    <scope>NUCLEOTIDE SEQUENCE [LARGE SCALE GENOMIC DNA]</scope>
    <source>
        <strain evidence="3 4">CCE9901</strain>
    </source>
</reference>
<sequence length="286" mass="30531">VIALVLARPVASSSPVESASSCPAVGTKTHFGCDDGVRATRRAFDMWELARAWTPGFCASAPRACEKGECARSAAEPALTLHGLWPSYSTATKSDGRDGCYWPQNCVKPSWYPSSEKWTYAAREIPSGAAAERIAPAWTRDGLGAHEWAKHGTCASWIDVEGTTRGMTQREFYNVTFALAEALGTPEVLLEATGSELSLADAQQAFGGASKVALGCTKSCVLLQVVQCFKRTPDGGVGEAEDCPCVGVRDSRYDNSCAERCERVRVLSPEQTGCHADIASRVASAR</sequence>
<dbReference type="PANTHER" id="PTHR11240">
    <property type="entry name" value="RIBONUCLEASE T2"/>
    <property type="match status" value="1"/>
</dbReference>
<dbReference type="GO" id="GO:0006401">
    <property type="term" value="P:RNA catabolic process"/>
    <property type="evidence" value="ECO:0007669"/>
    <property type="project" value="UniProtKB-ARBA"/>
</dbReference>
<dbReference type="STRING" id="436017.A4RZS3"/>
<dbReference type="PROSITE" id="PS00531">
    <property type="entry name" value="RNASE_T2_2"/>
    <property type="match status" value="1"/>
</dbReference>
<evidence type="ECO:0000313" key="4">
    <source>
        <dbReference type="Proteomes" id="UP000001568"/>
    </source>
</evidence>